<dbReference type="InterPro" id="IPR042076">
    <property type="entry name" value="Crisp-like_dom"/>
</dbReference>
<keyword evidence="5" id="KW-1185">Reference proteome</keyword>
<dbReference type="AlphaFoldDB" id="A0A3P8UW95"/>
<evidence type="ECO:0000256" key="1">
    <source>
        <dbReference type="ARBA" id="ARBA00009923"/>
    </source>
</evidence>
<feature type="domain" description="SCP" evidence="3">
    <location>
        <begin position="23"/>
        <end position="161"/>
    </location>
</feature>
<dbReference type="SUPFAM" id="SSF57546">
    <property type="entry name" value="Crisp domain-like"/>
    <property type="match status" value="1"/>
</dbReference>
<dbReference type="InParanoid" id="A0A3P8UW95"/>
<evidence type="ECO:0000313" key="4">
    <source>
        <dbReference type="Ensembl" id="ENSCSEP00000006637.1"/>
    </source>
</evidence>
<dbReference type="Gene3D" id="1.10.10.740">
    <property type="entry name" value="Crisp domain"/>
    <property type="match status" value="1"/>
</dbReference>
<dbReference type="GO" id="GO:0005576">
    <property type="term" value="C:extracellular region"/>
    <property type="evidence" value="ECO:0007669"/>
    <property type="project" value="InterPro"/>
</dbReference>
<dbReference type="GeneTree" id="ENSGT00940000156439"/>
<dbReference type="Pfam" id="PF08562">
    <property type="entry name" value="Crisp"/>
    <property type="match status" value="1"/>
</dbReference>
<dbReference type="Proteomes" id="UP000265120">
    <property type="component" value="Chromosome 13"/>
</dbReference>
<dbReference type="PRINTS" id="PR00837">
    <property type="entry name" value="V5TPXLIKE"/>
</dbReference>
<dbReference type="Ensembl" id="ENSCSET00000006711.1">
    <property type="protein sequence ID" value="ENSCSEP00000006637.1"/>
    <property type="gene ID" value="ENSCSEG00000004300.1"/>
</dbReference>
<reference evidence="4" key="3">
    <citation type="submission" date="2025-09" db="UniProtKB">
        <authorList>
            <consortium name="Ensembl"/>
        </authorList>
    </citation>
    <scope>IDENTIFICATION</scope>
</reference>
<comment type="similarity">
    <text evidence="1">Belongs to the CRISP family.</text>
</comment>
<protein>
    <submittedName>
        <fullName evidence="4">Cysteine-rich venom protein-like</fullName>
    </submittedName>
</protein>
<dbReference type="STRING" id="244447.ENSCSEP00000006637"/>
<reference evidence="4 5" key="1">
    <citation type="journal article" date="2014" name="Nat. Genet.">
        <title>Whole-genome sequence of a flatfish provides insights into ZW sex chromosome evolution and adaptation to a benthic lifestyle.</title>
        <authorList>
            <person name="Chen S."/>
            <person name="Zhang G."/>
            <person name="Shao C."/>
            <person name="Huang Q."/>
            <person name="Liu G."/>
            <person name="Zhang P."/>
            <person name="Song W."/>
            <person name="An N."/>
            <person name="Chalopin D."/>
            <person name="Volff J.N."/>
            <person name="Hong Y."/>
            <person name="Li Q."/>
            <person name="Sha Z."/>
            <person name="Zhou H."/>
            <person name="Xie M."/>
            <person name="Yu Q."/>
            <person name="Liu Y."/>
            <person name="Xiang H."/>
            <person name="Wang N."/>
            <person name="Wu K."/>
            <person name="Yang C."/>
            <person name="Zhou Q."/>
            <person name="Liao X."/>
            <person name="Yang L."/>
            <person name="Hu Q."/>
            <person name="Zhang J."/>
            <person name="Meng L."/>
            <person name="Jin L."/>
            <person name="Tian Y."/>
            <person name="Lian J."/>
            <person name="Yang J."/>
            <person name="Miao G."/>
            <person name="Liu S."/>
            <person name="Liang Z."/>
            <person name="Yan F."/>
            <person name="Li Y."/>
            <person name="Sun B."/>
            <person name="Zhang H."/>
            <person name="Zhang J."/>
            <person name="Zhu Y."/>
            <person name="Du M."/>
            <person name="Zhao Y."/>
            <person name="Schartl M."/>
            <person name="Tang Q."/>
            <person name="Wang J."/>
        </authorList>
    </citation>
    <scope>NUCLEOTIDE SEQUENCE</scope>
</reference>
<evidence type="ECO:0000313" key="5">
    <source>
        <dbReference type="Proteomes" id="UP000265120"/>
    </source>
</evidence>
<dbReference type="SUPFAM" id="SSF55797">
    <property type="entry name" value="PR-1-like"/>
    <property type="match status" value="1"/>
</dbReference>
<dbReference type="SMART" id="SM00198">
    <property type="entry name" value="SCP"/>
    <property type="match status" value="1"/>
</dbReference>
<proteinExistence type="inferred from homology"/>
<dbReference type="InterPro" id="IPR035940">
    <property type="entry name" value="CAP_sf"/>
</dbReference>
<dbReference type="InterPro" id="IPR001283">
    <property type="entry name" value="CRISP-related"/>
</dbReference>
<dbReference type="InterPro" id="IPR018244">
    <property type="entry name" value="Allrgn_V5/Tpx1_CS"/>
</dbReference>
<accession>A0A3P8UW95</accession>
<evidence type="ECO:0000256" key="2">
    <source>
        <dbReference type="SAM" id="SignalP"/>
    </source>
</evidence>
<reference evidence="4" key="2">
    <citation type="submission" date="2025-08" db="UniProtKB">
        <authorList>
            <consortium name="Ensembl"/>
        </authorList>
    </citation>
    <scope>IDENTIFICATION</scope>
</reference>
<feature type="chain" id="PRO_5017931838" evidence="2">
    <location>
        <begin position="20"/>
        <end position="227"/>
    </location>
</feature>
<dbReference type="PROSITE" id="PS01009">
    <property type="entry name" value="CRISP_1"/>
    <property type="match status" value="1"/>
</dbReference>
<dbReference type="InterPro" id="IPR014044">
    <property type="entry name" value="CAP_dom"/>
</dbReference>
<dbReference type="PROSITE" id="PS01010">
    <property type="entry name" value="CRISP_2"/>
    <property type="match status" value="1"/>
</dbReference>
<evidence type="ECO:0000259" key="3">
    <source>
        <dbReference type="SMART" id="SM00198"/>
    </source>
</evidence>
<dbReference type="FunFam" id="3.40.33.10:FF:000005">
    <property type="entry name" value="Cysteine-rich secretory protein 2"/>
    <property type="match status" value="1"/>
</dbReference>
<keyword evidence="2" id="KW-0732">Signal</keyword>
<feature type="signal peptide" evidence="2">
    <location>
        <begin position="1"/>
        <end position="19"/>
    </location>
</feature>
<sequence length="227" mass="26010">EIWISQALIMYFTSLRLCTLNLDVQKEIVDQHNDFRRNVQPTAADMLKMSYSKEVGHSAQSWVNRCLLKHGPVMSRMINGYQMGENLFYSSYYLSWTDVIKAWHSEVEHYKFPIGSINGQPTGHYTQMVWKGSYKIGCGVKLCGEVFLYGCQYYRAGNFRFWNPYTVGPSCQACPNDCEDRLCTNPCPHINNNVYCPLKALDKVCSNEQFKMCPASCSCKTEIIPIG</sequence>
<dbReference type="InterPro" id="IPR013871">
    <property type="entry name" value="Cysteine_rich_secretory"/>
</dbReference>
<dbReference type="PANTHER" id="PTHR10334">
    <property type="entry name" value="CYSTEINE-RICH SECRETORY PROTEIN-RELATED"/>
    <property type="match status" value="1"/>
</dbReference>
<dbReference type="Pfam" id="PF00188">
    <property type="entry name" value="CAP"/>
    <property type="match status" value="1"/>
</dbReference>
<dbReference type="Gene3D" id="3.40.33.10">
    <property type="entry name" value="CAP"/>
    <property type="match status" value="1"/>
</dbReference>
<dbReference type="OMA" id="IWNSSYK"/>
<name>A0A3P8UW95_CYNSE</name>
<organism evidence="4 5">
    <name type="scientific">Cynoglossus semilaevis</name>
    <name type="common">Tongue sole</name>
    <dbReference type="NCBI Taxonomy" id="244447"/>
    <lineage>
        <taxon>Eukaryota</taxon>
        <taxon>Metazoa</taxon>
        <taxon>Chordata</taxon>
        <taxon>Craniata</taxon>
        <taxon>Vertebrata</taxon>
        <taxon>Euteleostomi</taxon>
        <taxon>Actinopterygii</taxon>
        <taxon>Neopterygii</taxon>
        <taxon>Teleostei</taxon>
        <taxon>Neoteleostei</taxon>
        <taxon>Acanthomorphata</taxon>
        <taxon>Carangaria</taxon>
        <taxon>Pleuronectiformes</taxon>
        <taxon>Pleuronectoidei</taxon>
        <taxon>Cynoglossidae</taxon>
        <taxon>Cynoglossinae</taxon>
        <taxon>Cynoglossus</taxon>
    </lineage>
</organism>